<organism evidence="2 3">
    <name type="scientific">Eimeria tenella</name>
    <name type="common">Coccidian parasite</name>
    <dbReference type="NCBI Taxonomy" id="5802"/>
    <lineage>
        <taxon>Eukaryota</taxon>
        <taxon>Sar</taxon>
        <taxon>Alveolata</taxon>
        <taxon>Apicomplexa</taxon>
        <taxon>Conoidasida</taxon>
        <taxon>Coccidia</taxon>
        <taxon>Eucoccidiorida</taxon>
        <taxon>Eimeriorina</taxon>
        <taxon>Eimeriidae</taxon>
        <taxon>Eimeria</taxon>
    </lineage>
</organism>
<name>U6KKS3_EIMTE</name>
<evidence type="ECO:0000313" key="2">
    <source>
        <dbReference type="EMBL" id="CDJ38524.1"/>
    </source>
</evidence>
<sequence>MREEGLRREAEKERKAALVRMKEELEERIHQQRRAI</sequence>
<protein>
    <submittedName>
        <fullName evidence="2">Uncharacterized protein</fullName>
    </submittedName>
</protein>
<gene>
    <name evidence="2" type="ORF">ETH_00041410</name>
</gene>
<evidence type="ECO:0000313" key="3">
    <source>
        <dbReference type="Proteomes" id="UP000030747"/>
    </source>
</evidence>
<dbReference type="Proteomes" id="UP000030747">
    <property type="component" value="Unassembled WGS sequence"/>
</dbReference>
<evidence type="ECO:0000256" key="1">
    <source>
        <dbReference type="SAM" id="Coils"/>
    </source>
</evidence>
<proteinExistence type="predicted"/>
<keyword evidence="1" id="KW-0175">Coiled coil</keyword>
<dbReference type="RefSeq" id="XP_013229362.1">
    <property type="nucleotide sequence ID" value="XM_013373908.1"/>
</dbReference>
<keyword evidence="3" id="KW-1185">Reference proteome</keyword>
<dbReference type="GeneID" id="25257322"/>
<dbReference type="AlphaFoldDB" id="U6KKS3"/>
<reference evidence="2" key="2">
    <citation type="submission" date="2013-10" db="EMBL/GenBank/DDBJ databases">
        <authorList>
            <person name="Aslett M."/>
        </authorList>
    </citation>
    <scope>NUCLEOTIDE SEQUENCE [LARGE SCALE GENOMIC DNA]</scope>
    <source>
        <strain evidence="2">Houghton</strain>
    </source>
</reference>
<feature type="coiled-coil region" evidence="1">
    <location>
        <begin position="7"/>
        <end position="35"/>
    </location>
</feature>
<reference evidence="2" key="1">
    <citation type="submission" date="2013-10" db="EMBL/GenBank/DDBJ databases">
        <title>Genomic analysis of the causative agents of coccidiosis in chickens.</title>
        <authorList>
            <person name="Reid A.J."/>
            <person name="Blake D."/>
            <person name="Billington K."/>
            <person name="Browne H."/>
            <person name="Dunn M."/>
            <person name="Hung S."/>
            <person name="Kawahara F."/>
            <person name="Miranda-Saavedra D."/>
            <person name="Mourier T."/>
            <person name="Nagra H."/>
            <person name="Otto T.D."/>
            <person name="Rawlings N."/>
            <person name="Sanchez A."/>
            <person name="Sanders M."/>
            <person name="Subramaniam C."/>
            <person name="Tay Y."/>
            <person name="Dear P."/>
            <person name="Doerig C."/>
            <person name="Gruber A."/>
            <person name="Parkinson J."/>
            <person name="Shirley M."/>
            <person name="Wan K.L."/>
            <person name="Berriman M."/>
            <person name="Tomley F."/>
            <person name="Pain A."/>
        </authorList>
    </citation>
    <scope>NUCLEOTIDE SEQUENCE [LARGE SCALE GENOMIC DNA]</scope>
    <source>
        <strain evidence="2">Houghton</strain>
    </source>
</reference>
<dbReference type="EMBL" id="HG673926">
    <property type="protein sequence ID" value="CDJ38524.1"/>
    <property type="molecule type" value="Genomic_DNA"/>
</dbReference>
<feature type="non-terminal residue" evidence="2">
    <location>
        <position position="36"/>
    </location>
</feature>
<accession>U6KKS3</accession>